<feature type="transmembrane region" description="Helical" evidence="6">
    <location>
        <begin position="168"/>
        <end position="186"/>
    </location>
</feature>
<dbReference type="AlphaFoldDB" id="A0A0X8P2Z5"/>
<accession>A0A0X8P2Z5</accession>
<dbReference type="Proteomes" id="UP000060602">
    <property type="component" value="Chromosome"/>
</dbReference>
<keyword evidence="4 6" id="KW-1133">Transmembrane helix</keyword>
<feature type="transmembrane region" description="Helical" evidence="6">
    <location>
        <begin position="73"/>
        <end position="94"/>
    </location>
</feature>
<dbReference type="SUPFAM" id="SSF103473">
    <property type="entry name" value="MFS general substrate transporter"/>
    <property type="match status" value="1"/>
</dbReference>
<dbReference type="InterPro" id="IPR036259">
    <property type="entry name" value="MFS_trans_sf"/>
</dbReference>
<evidence type="ECO:0000256" key="6">
    <source>
        <dbReference type="SAM" id="Phobius"/>
    </source>
</evidence>
<evidence type="ECO:0000256" key="2">
    <source>
        <dbReference type="ARBA" id="ARBA00022448"/>
    </source>
</evidence>
<keyword evidence="2" id="KW-0813">Transport</keyword>
<keyword evidence="5 6" id="KW-0472">Membrane</keyword>
<evidence type="ECO:0000256" key="3">
    <source>
        <dbReference type="ARBA" id="ARBA00022692"/>
    </source>
</evidence>
<dbReference type="Gene3D" id="1.20.1250.20">
    <property type="entry name" value="MFS general substrate transporter like domains"/>
    <property type="match status" value="1"/>
</dbReference>
<feature type="transmembrane region" description="Helical" evidence="6">
    <location>
        <begin position="369"/>
        <end position="391"/>
    </location>
</feature>
<reference evidence="8" key="1">
    <citation type="submission" date="2015-12" db="EMBL/GenBank/DDBJ databases">
        <title>FDA dAtabase for Regulatory Grade micrObial Sequences (FDA-ARGOS): Supporting development and validation of Infectious Disease Dx tests.</title>
        <authorList>
            <person name="Case J."/>
            <person name="Tallon L."/>
            <person name="Sadzewicz L."/>
            <person name="Sengamalay N."/>
            <person name="Ott S."/>
            <person name="Godinez A."/>
            <person name="Nagaraj S."/>
            <person name="Nadendla S."/>
            <person name="Sichtig H."/>
        </authorList>
    </citation>
    <scope>NUCLEOTIDE SEQUENCE [LARGE SCALE GENOMIC DNA]</scope>
    <source>
        <strain evidence="8">FDAARGOS_147</strain>
    </source>
</reference>
<dbReference type="Pfam" id="PF07690">
    <property type="entry name" value="MFS_1"/>
    <property type="match status" value="1"/>
</dbReference>
<feature type="transmembrane region" description="Helical" evidence="6">
    <location>
        <begin position="245"/>
        <end position="267"/>
    </location>
</feature>
<evidence type="ECO:0000256" key="1">
    <source>
        <dbReference type="ARBA" id="ARBA00004141"/>
    </source>
</evidence>
<name>A0A0X8P2Z5_ALCXX</name>
<feature type="transmembrane region" description="Helical" evidence="6">
    <location>
        <begin position="342"/>
        <end position="363"/>
    </location>
</feature>
<proteinExistence type="predicted"/>
<dbReference type="InterPro" id="IPR011701">
    <property type="entry name" value="MFS"/>
</dbReference>
<feature type="transmembrane region" description="Helical" evidence="6">
    <location>
        <begin position="307"/>
        <end position="330"/>
    </location>
</feature>
<feature type="transmembrane region" description="Helical" evidence="6">
    <location>
        <begin position="6"/>
        <end position="32"/>
    </location>
</feature>
<evidence type="ECO:0000313" key="8">
    <source>
        <dbReference type="Proteomes" id="UP000060602"/>
    </source>
</evidence>
<feature type="transmembrane region" description="Helical" evidence="6">
    <location>
        <begin position="141"/>
        <end position="161"/>
    </location>
</feature>
<evidence type="ECO:0000256" key="5">
    <source>
        <dbReference type="ARBA" id="ARBA00023136"/>
    </source>
</evidence>
<dbReference type="PANTHER" id="PTHR12778">
    <property type="entry name" value="SOLUTE CARRIER FAMILY 33 ACETYL-COA TRANSPORTER -RELATED"/>
    <property type="match status" value="1"/>
</dbReference>
<gene>
    <name evidence="7" type="ORF">AL504_24020</name>
</gene>
<feature type="transmembrane region" description="Helical" evidence="6">
    <location>
        <begin position="216"/>
        <end position="239"/>
    </location>
</feature>
<organism evidence="7 8">
    <name type="scientific">Alcaligenes xylosoxydans xylosoxydans</name>
    <name type="common">Achromobacter xylosoxidans</name>
    <dbReference type="NCBI Taxonomy" id="85698"/>
    <lineage>
        <taxon>Bacteria</taxon>
        <taxon>Pseudomonadati</taxon>
        <taxon>Pseudomonadota</taxon>
        <taxon>Betaproteobacteria</taxon>
        <taxon>Burkholderiales</taxon>
        <taxon>Alcaligenaceae</taxon>
        <taxon>Achromobacter</taxon>
    </lineage>
</organism>
<keyword evidence="3 6" id="KW-0812">Transmembrane</keyword>
<dbReference type="InterPro" id="IPR004752">
    <property type="entry name" value="AmpG_permease/AT-1"/>
</dbReference>
<feature type="transmembrane region" description="Helical" evidence="6">
    <location>
        <begin position="44"/>
        <end position="61"/>
    </location>
</feature>
<dbReference type="PANTHER" id="PTHR12778:SF10">
    <property type="entry name" value="MAJOR FACILITATOR SUPERFAMILY DOMAIN-CONTAINING PROTEIN 3"/>
    <property type="match status" value="1"/>
</dbReference>
<dbReference type="EMBL" id="CP014060">
    <property type="protein sequence ID" value="AMG38824.1"/>
    <property type="molecule type" value="Genomic_DNA"/>
</dbReference>
<dbReference type="RefSeq" id="WP_061073434.1">
    <property type="nucleotide sequence ID" value="NZ_CP014060.2"/>
</dbReference>
<feature type="transmembrane region" description="Helical" evidence="6">
    <location>
        <begin position="279"/>
        <end position="301"/>
    </location>
</feature>
<evidence type="ECO:0000313" key="7">
    <source>
        <dbReference type="EMBL" id="AMG38824.1"/>
    </source>
</evidence>
<comment type="subcellular location">
    <subcellularLocation>
        <location evidence="1">Membrane</location>
        <topology evidence="1">Multi-pass membrane protein</topology>
    </subcellularLocation>
</comment>
<sequence length="396" mass="42175">MPSRRAWALLASLYSTQFLGLMFFVIAMVAILREGGASLDTIGLVYLMGMAWPLKALYAPWIDRHATGLRGHYRGWLLVTQGGLVLCLVLIGMLDLRQDFTLVYLLCWATALFSGAQDVALDGLACRLLTNPADRGLGNGLQIAGGLIGNLVGGGMMLMLYPQLGWRGCCLVLAALTAVSWVQLLGYREPQWARSAGAASHARLLAFWRGPQRKRWLLLLVLYPASASLGYAVIMPSLIDTGWSLADIGLVLNVVGAIAGLLVALAYGRLLKRWSRRGATLSAALLQVVGIAVLALPAMAWGSHASAGVAVVLYYMLYTPAATVLCTLIMDQSSPQSPATDYTLQMSVSHFFSMLLTSAGTLLAGRIGYGGVIGVAVALAVLGLLAAARWVPREAA</sequence>
<dbReference type="GO" id="GO:0022857">
    <property type="term" value="F:transmembrane transporter activity"/>
    <property type="evidence" value="ECO:0007669"/>
    <property type="project" value="InterPro"/>
</dbReference>
<feature type="transmembrane region" description="Helical" evidence="6">
    <location>
        <begin position="101"/>
        <end position="121"/>
    </location>
</feature>
<protein>
    <submittedName>
        <fullName evidence="7">MFS transporter</fullName>
    </submittedName>
</protein>
<dbReference type="GO" id="GO:0016020">
    <property type="term" value="C:membrane"/>
    <property type="evidence" value="ECO:0007669"/>
    <property type="project" value="UniProtKB-SubCell"/>
</dbReference>
<evidence type="ECO:0000256" key="4">
    <source>
        <dbReference type="ARBA" id="ARBA00022989"/>
    </source>
</evidence>